<dbReference type="InterPro" id="IPR047149">
    <property type="entry name" value="KIF11-like"/>
</dbReference>
<dbReference type="GO" id="GO:0005876">
    <property type="term" value="C:spindle microtubule"/>
    <property type="evidence" value="ECO:0007669"/>
    <property type="project" value="TreeGrafter"/>
</dbReference>
<dbReference type="SUPFAM" id="SSF52540">
    <property type="entry name" value="P-loop containing nucleoside triphosphate hydrolases"/>
    <property type="match status" value="1"/>
</dbReference>
<dbReference type="SMART" id="SM00129">
    <property type="entry name" value="KISc"/>
    <property type="match status" value="1"/>
</dbReference>
<dbReference type="PROSITE" id="PS50067">
    <property type="entry name" value="KINESIN_MOTOR_2"/>
    <property type="match status" value="1"/>
</dbReference>
<evidence type="ECO:0000256" key="4">
    <source>
        <dbReference type="ARBA" id="ARBA00022741"/>
    </source>
</evidence>
<dbReference type="GO" id="GO:0008017">
    <property type="term" value="F:microtubule binding"/>
    <property type="evidence" value="ECO:0007669"/>
    <property type="project" value="InterPro"/>
</dbReference>
<dbReference type="GO" id="GO:0072686">
    <property type="term" value="C:mitotic spindle"/>
    <property type="evidence" value="ECO:0007669"/>
    <property type="project" value="TreeGrafter"/>
</dbReference>
<dbReference type="InterPro" id="IPR027417">
    <property type="entry name" value="P-loop_NTPase"/>
</dbReference>
<evidence type="ECO:0000256" key="5">
    <source>
        <dbReference type="ARBA" id="ARBA00022840"/>
    </source>
</evidence>
<evidence type="ECO:0000256" key="8">
    <source>
        <dbReference type="PROSITE-ProRule" id="PRU00283"/>
    </source>
</evidence>
<dbReference type="InterPro" id="IPR001752">
    <property type="entry name" value="Kinesin_motor_dom"/>
</dbReference>
<comment type="caution">
    <text evidence="8">Lacks conserved residue(s) required for the propagation of feature annotation.</text>
</comment>
<dbReference type="GO" id="GO:0005634">
    <property type="term" value="C:nucleus"/>
    <property type="evidence" value="ECO:0007669"/>
    <property type="project" value="TreeGrafter"/>
</dbReference>
<dbReference type="InterPro" id="IPR036961">
    <property type="entry name" value="Kinesin_motor_dom_sf"/>
</dbReference>
<keyword evidence="2" id="KW-0963">Cytoplasm</keyword>
<keyword evidence="10" id="KW-1185">Reference proteome</keyword>
<accession>A0A183PKW6</accession>
<keyword evidence="4" id="KW-0547">Nucleotide-binding</keyword>
<dbReference type="InterPro" id="IPR019821">
    <property type="entry name" value="Kinesin_motor_CS"/>
</dbReference>
<dbReference type="EMBL" id="UZAL01035320">
    <property type="protein sequence ID" value="VDP67432.1"/>
    <property type="molecule type" value="Genomic_DNA"/>
</dbReference>
<reference evidence="9 10" key="1">
    <citation type="submission" date="2018-11" db="EMBL/GenBank/DDBJ databases">
        <authorList>
            <consortium name="Pathogen Informatics"/>
        </authorList>
    </citation>
    <scope>NUCLEOTIDE SEQUENCE [LARGE SCALE GENOMIC DNA]</scope>
    <source>
        <strain>Denwood</strain>
        <strain evidence="10">Zambia</strain>
    </source>
</reference>
<dbReference type="PROSITE" id="PS00411">
    <property type="entry name" value="KINESIN_MOTOR_1"/>
    <property type="match status" value="1"/>
</dbReference>
<evidence type="ECO:0000313" key="9">
    <source>
        <dbReference type="EMBL" id="VDP67432.1"/>
    </source>
</evidence>
<dbReference type="AlphaFoldDB" id="A0A183PKW6"/>
<protein>
    <submittedName>
        <fullName evidence="9">Uncharacterized protein</fullName>
    </submittedName>
</protein>
<evidence type="ECO:0000256" key="7">
    <source>
        <dbReference type="ARBA" id="ARBA00023212"/>
    </source>
</evidence>
<name>A0A183PKW6_9TREM</name>
<evidence type="ECO:0000256" key="1">
    <source>
        <dbReference type="ARBA" id="ARBA00004245"/>
    </source>
</evidence>
<evidence type="ECO:0000313" key="10">
    <source>
        <dbReference type="Proteomes" id="UP000269396"/>
    </source>
</evidence>
<comment type="similarity">
    <text evidence="8">Belongs to the TRAFAC class myosin-kinesin ATPase superfamily. Kinesin family.</text>
</comment>
<keyword evidence="6" id="KW-0505">Motor protein</keyword>
<comment type="subcellular location">
    <subcellularLocation>
        <location evidence="1">Cytoplasm</location>
        <location evidence="1">Cytoskeleton</location>
    </subcellularLocation>
</comment>
<dbReference type="Gene3D" id="3.40.850.10">
    <property type="entry name" value="Kinesin motor domain"/>
    <property type="match status" value="2"/>
</dbReference>
<sequence>MSTRECQQNIRVAVRCRYGQTGSGKTFTMTGERSDKLRYEWETDPLAGIIPRALSHLFETLQSNEINAITSEELLRIGKLHLVDLAGSENVGRSGAVEKRAREAGSINQSLLTLGRVITSLVEHAPHIPYRESKLTRLLQDSLGGRTKTSIIATISPAMTSLEETLSTLDYAHRAKNIENRPEINARLNKTDLVKGYNEELERLRRDLEAARTKNGIFVNEENYQMLQSQLAQQRIRIW</sequence>
<dbReference type="Proteomes" id="UP000269396">
    <property type="component" value="Unassembled WGS sequence"/>
</dbReference>
<dbReference type="GO" id="GO:0090307">
    <property type="term" value="P:mitotic spindle assembly"/>
    <property type="evidence" value="ECO:0007669"/>
    <property type="project" value="TreeGrafter"/>
</dbReference>
<proteinExistence type="inferred from homology"/>
<dbReference type="PRINTS" id="PR00380">
    <property type="entry name" value="KINESINHEAVY"/>
</dbReference>
<keyword evidence="7" id="KW-0206">Cytoskeleton</keyword>
<organism evidence="9 10">
    <name type="scientific">Schistosoma mattheei</name>
    <dbReference type="NCBI Taxonomy" id="31246"/>
    <lineage>
        <taxon>Eukaryota</taxon>
        <taxon>Metazoa</taxon>
        <taxon>Spiralia</taxon>
        <taxon>Lophotrochozoa</taxon>
        <taxon>Platyhelminthes</taxon>
        <taxon>Trematoda</taxon>
        <taxon>Digenea</taxon>
        <taxon>Strigeidida</taxon>
        <taxon>Schistosomatoidea</taxon>
        <taxon>Schistosomatidae</taxon>
        <taxon>Schistosoma</taxon>
    </lineage>
</organism>
<evidence type="ECO:0000256" key="6">
    <source>
        <dbReference type="ARBA" id="ARBA00023175"/>
    </source>
</evidence>
<dbReference type="PANTHER" id="PTHR47970:SF12">
    <property type="entry name" value="KINESIN FAMILY MEMBER 11"/>
    <property type="match status" value="1"/>
</dbReference>
<dbReference type="GO" id="GO:0051231">
    <property type="term" value="P:spindle elongation"/>
    <property type="evidence" value="ECO:0007669"/>
    <property type="project" value="TreeGrafter"/>
</dbReference>
<dbReference type="STRING" id="31246.A0A183PKW6"/>
<dbReference type="GO" id="GO:0007018">
    <property type="term" value="P:microtubule-based movement"/>
    <property type="evidence" value="ECO:0007669"/>
    <property type="project" value="InterPro"/>
</dbReference>
<keyword evidence="3" id="KW-0493">Microtubule</keyword>
<evidence type="ECO:0000256" key="2">
    <source>
        <dbReference type="ARBA" id="ARBA00022490"/>
    </source>
</evidence>
<evidence type="ECO:0000256" key="3">
    <source>
        <dbReference type="ARBA" id="ARBA00022701"/>
    </source>
</evidence>
<keyword evidence="5" id="KW-0067">ATP-binding</keyword>
<dbReference type="Pfam" id="PF00225">
    <property type="entry name" value="Kinesin"/>
    <property type="match status" value="2"/>
</dbReference>
<dbReference type="GO" id="GO:0008574">
    <property type="term" value="F:plus-end-directed microtubule motor activity"/>
    <property type="evidence" value="ECO:0007669"/>
    <property type="project" value="TreeGrafter"/>
</dbReference>
<dbReference type="GO" id="GO:0005524">
    <property type="term" value="F:ATP binding"/>
    <property type="evidence" value="ECO:0007669"/>
    <property type="project" value="UniProtKB-KW"/>
</dbReference>
<gene>
    <name evidence="9" type="ORF">SMTD_LOCUS15000</name>
</gene>
<dbReference type="PANTHER" id="PTHR47970">
    <property type="entry name" value="KINESIN-LIKE PROTEIN KIF11"/>
    <property type="match status" value="1"/>
</dbReference>